<evidence type="ECO:0000313" key="3">
    <source>
        <dbReference type="Proteomes" id="UP001066276"/>
    </source>
</evidence>
<evidence type="ECO:0000256" key="1">
    <source>
        <dbReference type="SAM" id="MobiDB-lite"/>
    </source>
</evidence>
<name>A0AAV7U901_PLEWA</name>
<evidence type="ECO:0000313" key="2">
    <source>
        <dbReference type="EMBL" id="KAJ1185016.1"/>
    </source>
</evidence>
<organism evidence="2 3">
    <name type="scientific">Pleurodeles waltl</name>
    <name type="common">Iberian ribbed newt</name>
    <dbReference type="NCBI Taxonomy" id="8319"/>
    <lineage>
        <taxon>Eukaryota</taxon>
        <taxon>Metazoa</taxon>
        <taxon>Chordata</taxon>
        <taxon>Craniata</taxon>
        <taxon>Vertebrata</taxon>
        <taxon>Euteleostomi</taxon>
        <taxon>Amphibia</taxon>
        <taxon>Batrachia</taxon>
        <taxon>Caudata</taxon>
        <taxon>Salamandroidea</taxon>
        <taxon>Salamandridae</taxon>
        <taxon>Pleurodelinae</taxon>
        <taxon>Pleurodeles</taxon>
    </lineage>
</organism>
<proteinExistence type="predicted"/>
<gene>
    <name evidence="2" type="ORF">NDU88_001812</name>
</gene>
<dbReference type="EMBL" id="JANPWB010000005">
    <property type="protein sequence ID" value="KAJ1185016.1"/>
    <property type="molecule type" value="Genomic_DNA"/>
</dbReference>
<dbReference type="AlphaFoldDB" id="A0AAV7U901"/>
<feature type="region of interest" description="Disordered" evidence="1">
    <location>
        <begin position="19"/>
        <end position="41"/>
    </location>
</feature>
<dbReference type="Proteomes" id="UP001066276">
    <property type="component" value="Chromosome 3_1"/>
</dbReference>
<keyword evidence="3" id="KW-1185">Reference proteome</keyword>
<sequence length="118" mass="12894">MVQSPQVFAASPDLHEALEEIRARGSGEKTPSGASSGRAGEVAALSGLRKQGQLAAYRKGGAATSESLARRRERLRKDIYKVPHIIIQDVSLLFRNVLELSGDRLRGFKDLLNILKPE</sequence>
<protein>
    <submittedName>
        <fullName evidence="2">Uncharacterized protein</fullName>
    </submittedName>
</protein>
<accession>A0AAV7U901</accession>
<reference evidence="2" key="1">
    <citation type="journal article" date="2022" name="bioRxiv">
        <title>Sequencing and chromosome-scale assembly of the giantPleurodeles waltlgenome.</title>
        <authorList>
            <person name="Brown T."/>
            <person name="Elewa A."/>
            <person name="Iarovenko S."/>
            <person name="Subramanian E."/>
            <person name="Araus A.J."/>
            <person name="Petzold A."/>
            <person name="Susuki M."/>
            <person name="Suzuki K.-i.T."/>
            <person name="Hayashi T."/>
            <person name="Toyoda A."/>
            <person name="Oliveira C."/>
            <person name="Osipova E."/>
            <person name="Leigh N.D."/>
            <person name="Simon A."/>
            <person name="Yun M.H."/>
        </authorList>
    </citation>
    <scope>NUCLEOTIDE SEQUENCE</scope>
    <source>
        <strain evidence="2">20211129_DDA</strain>
        <tissue evidence="2">Liver</tissue>
    </source>
</reference>
<comment type="caution">
    <text evidence="2">The sequence shown here is derived from an EMBL/GenBank/DDBJ whole genome shotgun (WGS) entry which is preliminary data.</text>
</comment>